<comment type="similarity">
    <text evidence="5">Belongs to the class VI-like SAM-binding methyltransferase superfamily. Isoprenylcysteine carboxyl methyltransferase family.</text>
</comment>
<feature type="transmembrane region" description="Helical" evidence="5">
    <location>
        <begin position="93"/>
        <end position="113"/>
    </location>
</feature>
<comment type="subcellular location">
    <subcellularLocation>
        <location evidence="5">Endoplasmic reticulum membrane</location>
        <topology evidence="5">Multi-pass membrane protein</topology>
    </subcellularLocation>
    <subcellularLocation>
        <location evidence="1">Membrane</location>
        <topology evidence="1">Multi-pass membrane protein</topology>
    </subcellularLocation>
</comment>
<proteinExistence type="inferred from homology"/>
<organism evidence="6 8">
    <name type="scientific">Paramarasmius palmivorus</name>
    <dbReference type="NCBI Taxonomy" id="297713"/>
    <lineage>
        <taxon>Eukaryota</taxon>
        <taxon>Fungi</taxon>
        <taxon>Dikarya</taxon>
        <taxon>Basidiomycota</taxon>
        <taxon>Agaricomycotina</taxon>
        <taxon>Agaricomycetes</taxon>
        <taxon>Agaricomycetidae</taxon>
        <taxon>Agaricales</taxon>
        <taxon>Marasmiineae</taxon>
        <taxon>Marasmiaceae</taxon>
        <taxon>Paramarasmius</taxon>
    </lineage>
</organism>
<dbReference type="EMBL" id="JAYKXP010000056">
    <property type="protein sequence ID" value="KAK7034572.1"/>
    <property type="molecule type" value="Genomic_DNA"/>
</dbReference>
<dbReference type="Gene3D" id="1.20.120.1630">
    <property type="match status" value="1"/>
</dbReference>
<keyword evidence="5" id="KW-0489">Methyltransferase</keyword>
<keyword evidence="3 5" id="KW-1133">Transmembrane helix</keyword>
<dbReference type="EMBL" id="JAYKXP010000056">
    <property type="protein sequence ID" value="KAK7034571.1"/>
    <property type="molecule type" value="Genomic_DNA"/>
</dbReference>
<evidence type="ECO:0000256" key="4">
    <source>
        <dbReference type="ARBA" id="ARBA00023136"/>
    </source>
</evidence>
<evidence type="ECO:0000256" key="5">
    <source>
        <dbReference type="RuleBase" id="RU362022"/>
    </source>
</evidence>
<dbReference type="PANTHER" id="PTHR12714:SF24">
    <property type="entry name" value="SLR1182 PROTEIN"/>
    <property type="match status" value="1"/>
</dbReference>
<evidence type="ECO:0000256" key="2">
    <source>
        <dbReference type="ARBA" id="ARBA00022692"/>
    </source>
</evidence>
<comment type="caution">
    <text evidence="6">The sequence shown here is derived from an EMBL/GenBank/DDBJ whole genome shotgun (WGS) entry which is preliminary data.</text>
</comment>
<accession>A0AAW0C6P8</accession>
<dbReference type="Pfam" id="PF04140">
    <property type="entry name" value="ICMT"/>
    <property type="match status" value="1"/>
</dbReference>
<dbReference type="GO" id="GO:0005789">
    <property type="term" value="C:endoplasmic reticulum membrane"/>
    <property type="evidence" value="ECO:0007669"/>
    <property type="project" value="UniProtKB-SubCell"/>
</dbReference>
<protein>
    <recommendedName>
        <fullName evidence="5">Protein-S-isoprenylcysteine O-methyltransferase</fullName>
        <ecNumber evidence="5">2.1.1.100</ecNumber>
    </recommendedName>
</protein>
<evidence type="ECO:0000313" key="7">
    <source>
        <dbReference type="EMBL" id="KAK7034572.1"/>
    </source>
</evidence>
<keyword evidence="5" id="KW-0949">S-adenosyl-L-methionine</keyword>
<keyword evidence="8" id="KW-1185">Reference proteome</keyword>
<evidence type="ECO:0000313" key="8">
    <source>
        <dbReference type="Proteomes" id="UP001383192"/>
    </source>
</evidence>
<evidence type="ECO:0000313" key="6">
    <source>
        <dbReference type="EMBL" id="KAK7034571.1"/>
    </source>
</evidence>
<reference evidence="6 8" key="1">
    <citation type="submission" date="2024-01" db="EMBL/GenBank/DDBJ databases">
        <title>A draft genome for a cacao thread blight-causing isolate of Paramarasmius palmivorus.</title>
        <authorList>
            <person name="Baruah I.K."/>
            <person name="Bukari Y."/>
            <person name="Amoako-Attah I."/>
            <person name="Meinhardt L.W."/>
            <person name="Bailey B.A."/>
            <person name="Cohen S.P."/>
        </authorList>
    </citation>
    <scope>NUCLEOTIDE SEQUENCE [LARGE SCALE GENOMIC DNA]</scope>
    <source>
        <strain evidence="6 8">GH-12</strain>
    </source>
</reference>
<sequence>MSLVRASLTIAQAIVHHHAMTAPNPTRDKTRYHTEEWWVLQIAPHVFRMHSIVLWTCSVVETLSYLCTVYPTILPISANVVCPTGDSDMQVLVPSPTFLTGCLVLFMGAYIRIDCFKTLGRLFTFDLTLHEDHELVQTGFYSYVRHPAYTGSMLLVAGITFSHFTSGSWLTQCGPLRSKSITLLVVATWWTWALAVGISRGRAEDAQMKKTFGLEWERYAANVPWWFFPGIA</sequence>
<feature type="transmembrane region" description="Helical" evidence="5">
    <location>
        <begin position="52"/>
        <end position="73"/>
    </location>
</feature>
<dbReference type="PANTHER" id="PTHR12714">
    <property type="entry name" value="PROTEIN-S ISOPRENYLCYSTEINE O-METHYLTRANSFERASE"/>
    <property type="match status" value="1"/>
</dbReference>
<feature type="transmembrane region" description="Helical" evidence="5">
    <location>
        <begin position="181"/>
        <end position="199"/>
    </location>
</feature>
<gene>
    <name evidence="6" type="ORF">VNI00_012199</name>
    <name evidence="7" type="ORF">VNI00_012200</name>
</gene>
<evidence type="ECO:0000256" key="3">
    <source>
        <dbReference type="ARBA" id="ARBA00022989"/>
    </source>
</evidence>
<keyword evidence="5" id="KW-0808">Transferase</keyword>
<dbReference type="Proteomes" id="UP001383192">
    <property type="component" value="Unassembled WGS sequence"/>
</dbReference>
<dbReference type="AlphaFoldDB" id="A0AAW0C6P8"/>
<dbReference type="GO" id="GO:0032259">
    <property type="term" value="P:methylation"/>
    <property type="evidence" value="ECO:0007669"/>
    <property type="project" value="UniProtKB-KW"/>
</dbReference>
<feature type="transmembrane region" description="Helical" evidence="5">
    <location>
        <begin position="148"/>
        <end position="169"/>
    </location>
</feature>
<keyword evidence="5" id="KW-0256">Endoplasmic reticulum</keyword>
<keyword evidence="2 5" id="KW-0812">Transmembrane</keyword>
<dbReference type="InterPro" id="IPR007269">
    <property type="entry name" value="ICMT_MeTrfase"/>
</dbReference>
<evidence type="ECO:0000256" key="1">
    <source>
        <dbReference type="ARBA" id="ARBA00004141"/>
    </source>
</evidence>
<comment type="catalytic activity">
    <reaction evidence="5">
        <text>[protein]-C-terminal S-[(2E,6E)-farnesyl]-L-cysteine + S-adenosyl-L-methionine = [protein]-C-terminal S-[(2E,6E)-farnesyl]-L-cysteine methyl ester + S-adenosyl-L-homocysteine</text>
        <dbReference type="Rhea" id="RHEA:21672"/>
        <dbReference type="Rhea" id="RHEA-COMP:12125"/>
        <dbReference type="Rhea" id="RHEA-COMP:12126"/>
        <dbReference type="ChEBI" id="CHEBI:57856"/>
        <dbReference type="ChEBI" id="CHEBI:59789"/>
        <dbReference type="ChEBI" id="CHEBI:90510"/>
        <dbReference type="ChEBI" id="CHEBI:90511"/>
        <dbReference type="EC" id="2.1.1.100"/>
    </reaction>
</comment>
<dbReference type="EC" id="2.1.1.100" evidence="5"/>
<keyword evidence="4 5" id="KW-0472">Membrane</keyword>
<dbReference type="GO" id="GO:0004671">
    <property type="term" value="F:protein C-terminal S-isoprenylcysteine carboxyl O-methyltransferase activity"/>
    <property type="evidence" value="ECO:0007669"/>
    <property type="project" value="UniProtKB-EC"/>
</dbReference>
<name>A0AAW0C6P8_9AGAR</name>